<dbReference type="EMBL" id="QSJG01000046">
    <property type="protein sequence ID" value="RHD48316.1"/>
    <property type="molecule type" value="Genomic_DNA"/>
</dbReference>
<keyword evidence="1" id="KW-1133">Transmembrane helix</keyword>
<evidence type="ECO:0000256" key="1">
    <source>
        <dbReference type="SAM" id="Phobius"/>
    </source>
</evidence>
<reference evidence="2 3" key="1">
    <citation type="submission" date="2018-08" db="EMBL/GenBank/DDBJ databases">
        <title>A genome reference for cultivated species of the human gut microbiota.</title>
        <authorList>
            <person name="Zou Y."/>
            <person name="Xue W."/>
            <person name="Luo G."/>
        </authorList>
    </citation>
    <scope>NUCLEOTIDE SEQUENCE [LARGE SCALE GENOMIC DNA]</scope>
    <source>
        <strain evidence="2 3">AM31-10</strain>
    </source>
</reference>
<proteinExistence type="predicted"/>
<evidence type="ECO:0000313" key="2">
    <source>
        <dbReference type="EMBL" id="RHD48316.1"/>
    </source>
</evidence>
<sequence>MDNKKVYISYTSEAEKAYEALTGDLKKRIEDFLIKEKYVTGDSEIEITVSDIERIKNRITIQSDPKKEKKFLLLGYTYIIIGVILFLIAFFWDDIEYMFMNDKFNGILGIMGFGITLFGLLLVFAISVKTSNNISEIDDLNKKYTKYNNETINIKQFEKIAEIYDLLLLLKEKEIQQKEDLEKMIKEKEIQEDKDSVKIEMK</sequence>
<comment type="caution">
    <text evidence="2">The sequence shown here is derived from an EMBL/GenBank/DDBJ whole genome shotgun (WGS) entry which is preliminary data.</text>
</comment>
<keyword evidence="1" id="KW-0812">Transmembrane</keyword>
<dbReference type="Proteomes" id="UP000284361">
    <property type="component" value="Unassembled WGS sequence"/>
</dbReference>
<name>A0A414FJR6_9BACT</name>
<evidence type="ECO:0000313" key="3">
    <source>
        <dbReference type="Proteomes" id="UP000284361"/>
    </source>
</evidence>
<protein>
    <submittedName>
        <fullName evidence="2">Uncharacterized protein</fullName>
    </submittedName>
</protein>
<organism evidence="2 3">
    <name type="scientific">Phocaeicola plebeius</name>
    <dbReference type="NCBI Taxonomy" id="310297"/>
    <lineage>
        <taxon>Bacteria</taxon>
        <taxon>Pseudomonadati</taxon>
        <taxon>Bacteroidota</taxon>
        <taxon>Bacteroidia</taxon>
        <taxon>Bacteroidales</taxon>
        <taxon>Bacteroidaceae</taxon>
        <taxon>Phocaeicola</taxon>
    </lineage>
</organism>
<gene>
    <name evidence="2" type="ORF">DW789_14755</name>
</gene>
<feature type="transmembrane region" description="Helical" evidence="1">
    <location>
        <begin position="104"/>
        <end position="126"/>
    </location>
</feature>
<dbReference type="RefSeq" id="WP_118166128.1">
    <property type="nucleotide sequence ID" value="NZ_JAQEYB010000117.1"/>
</dbReference>
<dbReference type="AlphaFoldDB" id="A0A414FJR6"/>
<feature type="transmembrane region" description="Helical" evidence="1">
    <location>
        <begin position="71"/>
        <end position="92"/>
    </location>
</feature>
<accession>A0A414FJR6</accession>
<keyword evidence="1" id="KW-0472">Membrane</keyword>